<evidence type="ECO:0000259" key="1">
    <source>
        <dbReference type="Pfam" id="PF12697"/>
    </source>
</evidence>
<proteinExistence type="predicted"/>
<gene>
    <name evidence="2" type="ORF">E7Z59_06845</name>
</gene>
<dbReference type="InterPro" id="IPR036102">
    <property type="entry name" value="OsmC/Ohrsf"/>
</dbReference>
<dbReference type="Pfam" id="PF02566">
    <property type="entry name" value="OsmC"/>
    <property type="match status" value="1"/>
</dbReference>
<dbReference type="EMBL" id="SSMC01000002">
    <property type="protein sequence ID" value="THD67374.1"/>
    <property type="molecule type" value="Genomic_DNA"/>
</dbReference>
<dbReference type="AlphaFoldDB" id="A0A4S3LZ77"/>
<comment type="caution">
    <text evidence="2">The sequence shown here is derived from an EMBL/GenBank/DDBJ whole genome shotgun (WGS) entry which is preliminary data.</text>
</comment>
<evidence type="ECO:0000313" key="2">
    <source>
        <dbReference type="EMBL" id="THD67374.1"/>
    </source>
</evidence>
<accession>A0A4S3LZ77</accession>
<dbReference type="SUPFAM" id="SSF53474">
    <property type="entry name" value="alpha/beta-Hydrolases"/>
    <property type="match status" value="1"/>
</dbReference>
<reference evidence="2 3" key="1">
    <citation type="submission" date="2019-04" db="EMBL/GenBank/DDBJ databases">
        <title>Draft genome sequence of Robertkochia marina CC-AMO-30D.</title>
        <authorList>
            <person name="Hameed A."/>
            <person name="Lin S.-Y."/>
            <person name="Shahina M."/>
            <person name="Lai W.-A."/>
            <person name="Young C.-C."/>
        </authorList>
    </citation>
    <scope>NUCLEOTIDE SEQUENCE [LARGE SCALE GENOMIC DNA]</scope>
    <source>
        <strain evidence="2 3">CC-AMO-30D</strain>
    </source>
</reference>
<dbReference type="PANTHER" id="PTHR39624:SF2">
    <property type="entry name" value="OSMC-LIKE PROTEIN"/>
    <property type="match status" value="1"/>
</dbReference>
<organism evidence="2 3">
    <name type="scientific">Robertkochia marina</name>
    <dbReference type="NCBI Taxonomy" id="1227945"/>
    <lineage>
        <taxon>Bacteria</taxon>
        <taxon>Pseudomonadati</taxon>
        <taxon>Bacteroidota</taxon>
        <taxon>Flavobacteriia</taxon>
        <taxon>Flavobacteriales</taxon>
        <taxon>Flavobacteriaceae</taxon>
        <taxon>Robertkochia</taxon>
    </lineage>
</organism>
<dbReference type="Gene3D" id="3.40.50.1820">
    <property type="entry name" value="alpha/beta hydrolase"/>
    <property type="match status" value="1"/>
</dbReference>
<feature type="domain" description="AB hydrolase-1" evidence="1">
    <location>
        <begin position="33"/>
        <end position="231"/>
    </location>
</feature>
<dbReference type="SUPFAM" id="SSF82784">
    <property type="entry name" value="OsmC-like"/>
    <property type="match status" value="1"/>
</dbReference>
<dbReference type="Proteomes" id="UP000305939">
    <property type="component" value="Unassembled WGS sequence"/>
</dbReference>
<evidence type="ECO:0000313" key="3">
    <source>
        <dbReference type="Proteomes" id="UP000305939"/>
    </source>
</evidence>
<dbReference type="InterPro" id="IPR000073">
    <property type="entry name" value="AB_hydrolase_1"/>
</dbReference>
<dbReference type="InterPro" id="IPR015946">
    <property type="entry name" value="KH_dom-like_a/b"/>
</dbReference>
<dbReference type="InterPro" id="IPR003718">
    <property type="entry name" value="OsmC/Ohr_fam"/>
</dbReference>
<dbReference type="OrthoDB" id="9791538at2"/>
<sequence>MNTDTIRFKNREGHELSGRIDIPLNGKPHGYALFAHCFTCSKNFPAVKNISRGLTSRGFAVLRFDFTGLGNSEGDFSNTNFSGNINDLLDAAAMLEQRFKSPTLLIGHSLGGAAVLLAARALDSVKAVVTIGAPSHPSHVTHLLKEGIDRIKEKGSAQINIGGRDFIIRDQFLEDLEQVSDKEASKGFRRPLLIMHSPQDRIVEIANARKLYEAAHHPKSFVSLDGADHLLSDTQDSLYAGDLIGSWAKRYIPHQSKPENSGPHQVMASIDTSDKFTTQMIVGPSYLIADEPESYGGANLGPTPYDLLAASLASCTAMTLNMYLGRKDWPVHLINVYVTHSRVHKEDCETPQDPKARIDLFEREIHISGNIDETQEKKLLEIADKCPVHKTLLSENRIKTDIHKL</sequence>
<dbReference type="Gene3D" id="3.30.300.20">
    <property type="match status" value="1"/>
</dbReference>
<dbReference type="PANTHER" id="PTHR39624">
    <property type="entry name" value="PROTEIN INVOLVED IN RIMO-MEDIATED BETA-METHYLTHIOLATION OF RIBOSOMAL PROTEIN S12 YCAO"/>
    <property type="match status" value="1"/>
</dbReference>
<dbReference type="Pfam" id="PF12697">
    <property type="entry name" value="Abhydrolase_6"/>
    <property type="match status" value="1"/>
</dbReference>
<dbReference type="RefSeq" id="WP_136335581.1">
    <property type="nucleotide sequence ID" value="NZ_QXMP01000009.1"/>
</dbReference>
<name>A0A4S3LZ77_9FLAO</name>
<protein>
    <submittedName>
        <fullName evidence="2">OsmC family protein</fullName>
    </submittedName>
</protein>
<keyword evidence="3" id="KW-1185">Reference proteome</keyword>
<dbReference type="InterPro" id="IPR029058">
    <property type="entry name" value="AB_hydrolase_fold"/>
</dbReference>